<dbReference type="KEGG" id="mod:AS202_00275"/>
<reference evidence="1 2" key="1">
    <citation type="journal article" date="2016" name="J. Zhejiang Univ. Sci. B">
        <title>Antibiotic resistance mechanisms of Myroides sp.</title>
        <authorList>
            <person name="Hu S."/>
            <person name="Yuan S."/>
            <person name="Qu H."/>
            <person name="Jiang T."/>
            <person name="Zhou Y."/>
            <person name="Wang M."/>
            <person name="Ming D."/>
        </authorList>
    </citation>
    <scope>NUCLEOTIDE SEQUENCE [LARGE SCALE GENOMIC DNA]</scope>
    <source>
        <strain evidence="1 2">PR63039</strain>
    </source>
</reference>
<name>A0A0S7EG29_9FLAO</name>
<dbReference type="GeneID" id="66973319"/>
<gene>
    <name evidence="1" type="ORF">AS202_00275</name>
</gene>
<dbReference type="eggNOG" id="ENOG5032SXQ">
    <property type="taxonomic scope" value="Bacteria"/>
</dbReference>
<sequence>MEEQYQQILVRYYSDVLEENTVETFWGKTIDKEKGLYQVDNIPFYGPDFSCDDIIYAEFDETENTLTYRYVDTASGNSTVQVIVQKEKYNREDLYNEILYAGTEIEVCSEQYFVINIPSKTDYRNVYAILGALEEEKVIEFAEPLLSPKHSADLRQK</sequence>
<dbReference type="RefSeq" id="WP_006258657.1">
    <property type="nucleotide sequence ID" value="NZ_BCMQ01000012.1"/>
</dbReference>
<dbReference type="EMBL" id="CP013690">
    <property type="protein sequence ID" value="ALU24730.1"/>
    <property type="molecule type" value="Genomic_DNA"/>
</dbReference>
<dbReference type="AlphaFoldDB" id="A0A0S7EG29"/>
<evidence type="ECO:0000313" key="2">
    <source>
        <dbReference type="Proteomes" id="UP000069030"/>
    </source>
</evidence>
<dbReference type="Pfam" id="PF14085">
    <property type="entry name" value="DUF4265"/>
    <property type="match status" value="1"/>
</dbReference>
<protein>
    <submittedName>
        <fullName evidence="1">Uncharacterized protein</fullName>
    </submittedName>
</protein>
<dbReference type="Proteomes" id="UP000069030">
    <property type="component" value="Chromosome"/>
</dbReference>
<proteinExistence type="predicted"/>
<evidence type="ECO:0000313" key="1">
    <source>
        <dbReference type="EMBL" id="ALU24730.1"/>
    </source>
</evidence>
<accession>A0A0S7EG29</accession>
<organism evidence="1 2">
    <name type="scientific">Myroides odoratimimus</name>
    <dbReference type="NCBI Taxonomy" id="76832"/>
    <lineage>
        <taxon>Bacteria</taxon>
        <taxon>Pseudomonadati</taxon>
        <taxon>Bacteroidota</taxon>
        <taxon>Flavobacteriia</taxon>
        <taxon>Flavobacteriales</taxon>
        <taxon>Flavobacteriaceae</taxon>
        <taxon>Myroides</taxon>
    </lineage>
</organism>
<dbReference type="InterPro" id="IPR025361">
    <property type="entry name" value="DUF4265"/>
</dbReference>